<name>A0A6J4QXU5_9ACTN</name>
<feature type="non-terminal residue" evidence="1">
    <location>
        <position position="45"/>
    </location>
</feature>
<protein>
    <submittedName>
        <fullName evidence="1">Uncharacterized protein</fullName>
    </submittedName>
</protein>
<dbReference type="AlphaFoldDB" id="A0A6J4QXU5"/>
<dbReference type="EMBL" id="CADCVD010000126">
    <property type="protein sequence ID" value="CAA9452740.1"/>
    <property type="molecule type" value="Genomic_DNA"/>
</dbReference>
<evidence type="ECO:0000313" key="1">
    <source>
        <dbReference type="EMBL" id="CAA9452740.1"/>
    </source>
</evidence>
<accession>A0A6J4QXU5</accession>
<gene>
    <name evidence="1" type="ORF">AVDCRST_MAG37-2543</name>
</gene>
<organism evidence="1">
    <name type="scientific">uncultured Rubrobacteraceae bacterium</name>
    <dbReference type="NCBI Taxonomy" id="349277"/>
    <lineage>
        <taxon>Bacteria</taxon>
        <taxon>Bacillati</taxon>
        <taxon>Actinomycetota</taxon>
        <taxon>Rubrobacteria</taxon>
        <taxon>Rubrobacterales</taxon>
        <taxon>Rubrobacteraceae</taxon>
        <taxon>environmental samples</taxon>
    </lineage>
</organism>
<sequence length="45" mass="5281">GERTRGLHIAKVRLQDLSRPYLSQARRRDHLTQRKQARRVGLACL</sequence>
<feature type="non-terminal residue" evidence="1">
    <location>
        <position position="1"/>
    </location>
</feature>
<proteinExistence type="predicted"/>
<reference evidence="1" key="1">
    <citation type="submission" date="2020-02" db="EMBL/GenBank/DDBJ databases">
        <authorList>
            <person name="Meier V. D."/>
        </authorList>
    </citation>
    <scope>NUCLEOTIDE SEQUENCE</scope>
    <source>
        <strain evidence="1">AVDCRST_MAG37</strain>
    </source>
</reference>